<accession>A0ABR3FMZ3</accession>
<feature type="coiled-coil region" evidence="1">
    <location>
        <begin position="38"/>
        <end position="86"/>
    </location>
</feature>
<keyword evidence="1" id="KW-0175">Coiled coil</keyword>
<dbReference type="Proteomes" id="UP001465976">
    <property type="component" value="Unassembled WGS sequence"/>
</dbReference>
<dbReference type="EMBL" id="JBAHYK010000198">
    <property type="protein sequence ID" value="KAL0576784.1"/>
    <property type="molecule type" value="Genomic_DNA"/>
</dbReference>
<name>A0ABR3FMZ3_9AGAR</name>
<evidence type="ECO:0008006" key="4">
    <source>
        <dbReference type="Google" id="ProtNLM"/>
    </source>
</evidence>
<sequence length="162" mass="18944">MLELCERCKLKFTPKSQYPPVPNDKLSSFRAPLVGHELEDCLRAISEEEEDLASYNSEIVHYETILQRLKQERDTLEERIQNRRNVVSALRRIPSELLGEIFNYCVGLDPTAALTMMGEPTLSRQEQEEEWWSVFEAPFNLSQISSRWREIVLDTPELWSTI</sequence>
<keyword evidence="3" id="KW-1185">Reference proteome</keyword>
<proteinExistence type="predicted"/>
<comment type="caution">
    <text evidence="2">The sequence shown here is derived from an EMBL/GenBank/DDBJ whole genome shotgun (WGS) entry which is preliminary data.</text>
</comment>
<evidence type="ECO:0000313" key="3">
    <source>
        <dbReference type="Proteomes" id="UP001465976"/>
    </source>
</evidence>
<evidence type="ECO:0000313" key="2">
    <source>
        <dbReference type="EMBL" id="KAL0576784.1"/>
    </source>
</evidence>
<organism evidence="2 3">
    <name type="scientific">Marasmius crinis-equi</name>
    <dbReference type="NCBI Taxonomy" id="585013"/>
    <lineage>
        <taxon>Eukaryota</taxon>
        <taxon>Fungi</taxon>
        <taxon>Dikarya</taxon>
        <taxon>Basidiomycota</taxon>
        <taxon>Agaricomycotina</taxon>
        <taxon>Agaricomycetes</taxon>
        <taxon>Agaricomycetidae</taxon>
        <taxon>Agaricales</taxon>
        <taxon>Marasmiineae</taxon>
        <taxon>Marasmiaceae</taxon>
        <taxon>Marasmius</taxon>
    </lineage>
</organism>
<reference evidence="2 3" key="1">
    <citation type="submission" date="2024-02" db="EMBL/GenBank/DDBJ databases">
        <title>A draft genome for the cacao thread blight pathogen Marasmius crinis-equi.</title>
        <authorList>
            <person name="Cohen S.P."/>
            <person name="Baruah I.K."/>
            <person name="Amoako-Attah I."/>
            <person name="Bukari Y."/>
            <person name="Meinhardt L.W."/>
            <person name="Bailey B.A."/>
        </authorList>
    </citation>
    <scope>NUCLEOTIDE SEQUENCE [LARGE SCALE GENOMIC DNA]</scope>
    <source>
        <strain evidence="2 3">GH-76</strain>
    </source>
</reference>
<gene>
    <name evidence="2" type="ORF">V5O48_005192</name>
</gene>
<protein>
    <recommendedName>
        <fullName evidence="4">F-box domain-containing protein</fullName>
    </recommendedName>
</protein>
<evidence type="ECO:0000256" key="1">
    <source>
        <dbReference type="SAM" id="Coils"/>
    </source>
</evidence>